<evidence type="ECO:0000256" key="4">
    <source>
        <dbReference type="PROSITE-ProRule" id="PRU00723"/>
    </source>
</evidence>
<feature type="region of interest" description="Disordered" evidence="5">
    <location>
        <begin position="27"/>
        <end position="180"/>
    </location>
</feature>
<dbReference type="OrthoDB" id="410307at2759"/>
<protein>
    <recommendedName>
        <fullName evidence="6">C3H1-type domain-containing protein</fullName>
    </recommendedName>
</protein>
<evidence type="ECO:0000256" key="1">
    <source>
        <dbReference type="ARBA" id="ARBA00022723"/>
    </source>
</evidence>
<dbReference type="GeneID" id="39589051"/>
<evidence type="ECO:0000256" key="5">
    <source>
        <dbReference type="SAM" id="MobiDB-lite"/>
    </source>
</evidence>
<feature type="domain" description="C3H1-type" evidence="6">
    <location>
        <begin position="246"/>
        <end position="274"/>
    </location>
</feature>
<keyword evidence="1 4" id="KW-0479">Metal-binding</keyword>
<dbReference type="PANTHER" id="PTHR46156:SF1">
    <property type="entry name" value="ZINC FINGER CCCH DOMAIN-CONTAINING PROTEIN 3"/>
    <property type="match status" value="1"/>
</dbReference>
<sequence>MPPLTAAEKQKLLLQQEIAKLSGAITRHATNPHPSSYHPYRGGSTFPARGGYTARGRGRGRGRGGSSYGLDLRGARASSTGGSATPGAAPSPAGPSRTADTEMEDGEVATPGSSTSDSAFKPTHKDTWVKKTSNRGNMSLMTVQKSNKLALRPPPPRRPKVPPQIQQLSSTSEASSDGNESKRVVIDGVIFQFEQGGQKLVRIGELAQPSNAGPSSTPTRSSLSYGGEQYRRTKRGNLISRSRRAEQANKPCRYYTKTGRCDRALTCPYKHDPERLAICHKFLRGACPNTAESCALSHTPTAHNTPSCVYFQTTATCRYGDKCVYPHVRVSAEAPVCEAFAREGWCDKPAGTCAELHIWECPEYRARGTCARGAKCGLPHVLRSEAEKKNQAAAAATAAASSKAADEDVNGFEDQTEYIGLPGQVFSESESEDDDDEDEDEEEDEEDEEEASDEQDGSEEDSDGDENEGDVSMADVSMAIGRGFASGKLPQRQTPSMSDDGDEDDEARVLEEV</sequence>
<keyword evidence="8" id="KW-1185">Reference proteome</keyword>
<dbReference type="InterPro" id="IPR000571">
    <property type="entry name" value="Znf_CCCH"/>
</dbReference>
<feature type="compositionally biased region" description="Polar residues" evidence="5">
    <location>
        <begin position="164"/>
        <end position="178"/>
    </location>
</feature>
<proteinExistence type="predicted"/>
<dbReference type="GO" id="GO:0005634">
    <property type="term" value="C:nucleus"/>
    <property type="evidence" value="ECO:0007669"/>
    <property type="project" value="TreeGrafter"/>
</dbReference>
<name>A0A427Y5B3_9TREE</name>
<feature type="zinc finger region" description="C3H1-type" evidence="4">
    <location>
        <begin position="302"/>
        <end position="330"/>
    </location>
</feature>
<dbReference type="GO" id="GO:0008270">
    <property type="term" value="F:zinc ion binding"/>
    <property type="evidence" value="ECO:0007669"/>
    <property type="project" value="UniProtKB-KW"/>
</dbReference>
<feature type="zinc finger region" description="C3H1-type" evidence="4">
    <location>
        <begin position="246"/>
        <end position="274"/>
    </location>
</feature>
<comment type="caution">
    <text evidence="7">The sequence shown here is derived from an EMBL/GenBank/DDBJ whole genome shotgun (WGS) entry which is preliminary data.</text>
</comment>
<organism evidence="7 8">
    <name type="scientific">Apiotrichum porosum</name>
    <dbReference type="NCBI Taxonomy" id="105984"/>
    <lineage>
        <taxon>Eukaryota</taxon>
        <taxon>Fungi</taxon>
        <taxon>Dikarya</taxon>
        <taxon>Basidiomycota</taxon>
        <taxon>Agaricomycotina</taxon>
        <taxon>Tremellomycetes</taxon>
        <taxon>Trichosporonales</taxon>
        <taxon>Trichosporonaceae</taxon>
        <taxon>Apiotrichum</taxon>
    </lineage>
</organism>
<evidence type="ECO:0000313" key="7">
    <source>
        <dbReference type="EMBL" id="RSH86270.1"/>
    </source>
</evidence>
<feature type="zinc finger region" description="C3H1-type" evidence="4">
    <location>
        <begin position="278"/>
        <end position="301"/>
    </location>
</feature>
<evidence type="ECO:0000256" key="3">
    <source>
        <dbReference type="ARBA" id="ARBA00022833"/>
    </source>
</evidence>
<feature type="zinc finger region" description="C3H1-type" evidence="4">
    <location>
        <begin position="360"/>
        <end position="383"/>
    </location>
</feature>
<dbReference type="SUPFAM" id="SSF90229">
    <property type="entry name" value="CCCH zinc finger"/>
    <property type="match status" value="1"/>
</dbReference>
<feature type="domain" description="C3H1-type" evidence="6">
    <location>
        <begin position="302"/>
        <end position="330"/>
    </location>
</feature>
<dbReference type="EMBL" id="RSCE01000002">
    <property type="protein sequence ID" value="RSH86270.1"/>
    <property type="molecule type" value="Genomic_DNA"/>
</dbReference>
<dbReference type="AlphaFoldDB" id="A0A427Y5B3"/>
<dbReference type="STRING" id="105984.A0A427Y5B3"/>
<dbReference type="Gene3D" id="4.10.1000.10">
    <property type="entry name" value="Zinc finger, CCCH-type"/>
    <property type="match status" value="2"/>
</dbReference>
<feature type="region of interest" description="Disordered" evidence="5">
    <location>
        <begin position="417"/>
        <end position="513"/>
    </location>
</feature>
<evidence type="ECO:0000256" key="2">
    <source>
        <dbReference type="ARBA" id="ARBA00022771"/>
    </source>
</evidence>
<feature type="compositionally biased region" description="Low complexity" evidence="5">
    <location>
        <begin position="68"/>
        <end position="98"/>
    </location>
</feature>
<feature type="domain" description="C3H1-type" evidence="6">
    <location>
        <begin position="360"/>
        <end position="383"/>
    </location>
</feature>
<keyword evidence="3 4" id="KW-0862">Zinc</keyword>
<keyword evidence="2 4" id="KW-0863">Zinc-finger</keyword>
<accession>A0A427Y5B3</accession>
<gene>
    <name evidence="7" type="ORF">EHS24_004508</name>
</gene>
<evidence type="ECO:0000313" key="8">
    <source>
        <dbReference type="Proteomes" id="UP000279236"/>
    </source>
</evidence>
<dbReference type="PROSITE" id="PS50103">
    <property type="entry name" value="ZF_C3H1"/>
    <property type="match status" value="4"/>
</dbReference>
<feature type="compositionally biased region" description="Polar residues" evidence="5">
    <location>
        <begin position="130"/>
        <end position="147"/>
    </location>
</feature>
<dbReference type="RefSeq" id="XP_028479055.1">
    <property type="nucleotide sequence ID" value="XM_028620083.1"/>
</dbReference>
<dbReference type="PANTHER" id="PTHR46156">
    <property type="entry name" value="CCCH ZINGC FINGER"/>
    <property type="match status" value="1"/>
</dbReference>
<dbReference type="Proteomes" id="UP000279236">
    <property type="component" value="Unassembled WGS sequence"/>
</dbReference>
<feature type="domain" description="C3H1-type" evidence="6">
    <location>
        <begin position="278"/>
        <end position="301"/>
    </location>
</feature>
<reference evidence="7 8" key="1">
    <citation type="submission" date="2018-11" db="EMBL/GenBank/DDBJ databases">
        <title>Genome sequence of Apiotrichum porosum DSM 27194.</title>
        <authorList>
            <person name="Aliyu H."/>
            <person name="Gorte O."/>
            <person name="Ochsenreither K."/>
        </authorList>
    </citation>
    <scope>NUCLEOTIDE SEQUENCE [LARGE SCALE GENOMIC DNA]</scope>
    <source>
        <strain evidence="7 8">DSM 27194</strain>
    </source>
</reference>
<dbReference type="Pfam" id="PF00642">
    <property type="entry name" value="zf-CCCH"/>
    <property type="match status" value="1"/>
</dbReference>
<evidence type="ECO:0000259" key="6">
    <source>
        <dbReference type="PROSITE" id="PS50103"/>
    </source>
</evidence>
<dbReference type="InterPro" id="IPR036855">
    <property type="entry name" value="Znf_CCCH_sf"/>
</dbReference>
<feature type="compositionally biased region" description="Acidic residues" evidence="5">
    <location>
        <begin position="429"/>
        <end position="469"/>
    </location>
</feature>
<dbReference type="SMART" id="SM00356">
    <property type="entry name" value="ZnF_C3H1"/>
    <property type="match status" value="4"/>
</dbReference>